<gene>
    <name evidence="3" type="primary">LOC128200923</name>
    <name evidence="4" type="synonym">LOC128201065</name>
</gene>
<evidence type="ECO:0000313" key="2">
    <source>
        <dbReference type="Proteomes" id="UP001652740"/>
    </source>
</evidence>
<evidence type="ECO:0000313" key="3">
    <source>
        <dbReference type="RefSeq" id="XP_052751848.1"/>
    </source>
</evidence>
<evidence type="ECO:0000256" key="1">
    <source>
        <dbReference type="SAM" id="MobiDB-lite"/>
    </source>
</evidence>
<evidence type="ECO:0000313" key="4">
    <source>
        <dbReference type="RefSeq" id="XP_052752621.1"/>
    </source>
</evidence>
<sequence>MESIQESLEQMKEHFSSKMAAFQEDLHKASTAPITLASLATDFSDFKSSILATLKILQQQVEVIAKQQDQLEMRNRRKILLVHGVQDSGKDTSSEVIKIITERLNLPITEDSISRSHRMGRKSGEKPRPILVKFRNLEIKDKVWFSKTGLKNSGITFSEFLTKGRHVAFMAARKHFGISKCWTRDGSVIVDGPDGKRRRLNSITELNRLIDSLPGTGTGEVKLPASVSAASKTMDRRDQAGLSRTKRVTKRI</sequence>
<dbReference type="Proteomes" id="UP001652740">
    <property type="component" value="Unplaced"/>
</dbReference>
<keyword evidence="2" id="KW-1185">Reference proteome</keyword>
<reference evidence="3 4" key="1">
    <citation type="submission" date="2025-05" db="UniProtKB">
        <authorList>
            <consortium name="RefSeq"/>
        </authorList>
    </citation>
    <scope>IDENTIFICATION</scope>
    <source>
        <tissue evidence="3 4">Whole larvae</tissue>
    </source>
</reference>
<accession>A0ABM3MKG3</accession>
<proteinExistence type="predicted"/>
<dbReference type="Gene3D" id="3.30.70.1820">
    <property type="entry name" value="L1 transposable element, RRM domain"/>
    <property type="match status" value="1"/>
</dbReference>
<feature type="region of interest" description="Disordered" evidence="1">
    <location>
        <begin position="228"/>
        <end position="252"/>
    </location>
</feature>
<dbReference type="RefSeq" id="XP_052752621.1">
    <property type="nucleotide sequence ID" value="XM_052896661.1"/>
</dbReference>
<dbReference type="RefSeq" id="XP_052751848.1">
    <property type="nucleotide sequence ID" value="XM_052895888.1"/>
</dbReference>
<organism evidence="2 3">
    <name type="scientific">Galleria mellonella</name>
    <name type="common">Greater wax moth</name>
    <dbReference type="NCBI Taxonomy" id="7137"/>
    <lineage>
        <taxon>Eukaryota</taxon>
        <taxon>Metazoa</taxon>
        <taxon>Ecdysozoa</taxon>
        <taxon>Arthropoda</taxon>
        <taxon>Hexapoda</taxon>
        <taxon>Insecta</taxon>
        <taxon>Pterygota</taxon>
        <taxon>Neoptera</taxon>
        <taxon>Endopterygota</taxon>
        <taxon>Lepidoptera</taxon>
        <taxon>Glossata</taxon>
        <taxon>Ditrysia</taxon>
        <taxon>Pyraloidea</taxon>
        <taxon>Pyralidae</taxon>
        <taxon>Galleriinae</taxon>
        <taxon>Galleria</taxon>
    </lineage>
</organism>
<dbReference type="PANTHER" id="PTHR37445">
    <property type="entry name" value="PROTEIN CBG24663"/>
    <property type="match status" value="1"/>
</dbReference>
<name>A0ABM3MKG3_GALME</name>
<dbReference type="GeneID" id="128200923"/>
<dbReference type="PANTHER" id="PTHR37445:SF3">
    <property type="entry name" value="ZINC FINGER PHD-TYPE DOMAIN-CONTAINING PROTEIN"/>
    <property type="match status" value="1"/>
</dbReference>
<protein>
    <submittedName>
        <fullName evidence="3">Uncharacterized protein LOC128200923</fullName>
    </submittedName>
    <submittedName>
        <fullName evidence="4">Uncharacterized protein LOC128201065</fullName>
    </submittedName>
</protein>